<dbReference type="InterPro" id="IPR000743">
    <property type="entry name" value="Glyco_hydro_28"/>
</dbReference>
<dbReference type="SUPFAM" id="SSF51126">
    <property type="entry name" value="Pectin lyase-like"/>
    <property type="match status" value="1"/>
</dbReference>
<dbReference type="PANTHER" id="PTHR31339">
    <property type="entry name" value="PECTIN LYASE-RELATED"/>
    <property type="match status" value="1"/>
</dbReference>
<dbReference type="OrthoDB" id="187139at2759"/>
<dbReference type="Proteomes" id="UP000580250">
    <property type="component" value="Unassembled WGS sequence"/>
</dbReference>
<reference evidence="6 7" key="1">
    <citation type="submission" date="2020-08" db="EMBL/GenBank/DDBJ databases">
        <authorList>
            <person name="Koutsovoulos G."/>
            <person name="Danchin GJ E."/>
        </authorList>
    </citation>
    <scope>NUCLEOTIDE SEQUENCE [LARGE SCALE GENOMIC DNA]</scope>
</reference>
<name>A0A6V7WG18_MELEN</name>
<comment type="caution">
    <text evidence="6">The sequence shown here is derived from an EMBL/GenBank/DDBJ whole genome shotgun (WGS) entry which is preliminary data.</text>
</comment>
<dbReference type="Pfam" id="PF00295">
    <property type="entry name" value="Glyco_hydro_28"/>
    <property type="match status" value="1"/>
</dbReference>
<dbReference type="GO" id="GO:0005975">
    <property type="term" value="P:carbohydrate metabolic process"/>
    <property type="evidence" value="ECO:0007669"/>
    <property type="project" value="InterPro"/>
</dbReference>
<protein>
    <submittedName>
        <fullName evidence="6">Uncharacterized protein</fullName>
    </submittedName>
</protein>
<sequence length="664" mass="74472">MDAKALDKLLKAQQEYFEKLLVKLLKPSEMNETELYSKLVGMIGMPSDATSVRQVAMKSVENKSEKGHTVTLKEVIEECRAYMANKSEALYLVKEKMSEVKKEVPEVNTVEKVKCWKDSESENESECKKVWTKPNVKYQQNTIEKKCSHCGRFGHWRMHCKFLNDKQYKPKRQWSDNIIVVFNVSKCGAKGDGKTLNTEIIQRTINKCSKNSKSAFDCKILISADKYGKIFLTGALYLRSNMTLEIDNGTILRGSPNFVDYPLVNNVVAALLYGINNLTNVRIVGLGTIDGQGWQRSSSDTIDELGNYLAYYENSYFSTWNKTGILARSQMEAAINRSNGSMSNSDLVNAYASVRSSLITFYYATNIFIGYIKLINPAFHGIRFLLGKNVVCAYTKTETYNVNNADGIQSQSINTIIFNNFINSGDDCVVFKAGQGQSVANFPPTQYGWVFNNYMREGHGVVVLGSETGSWIKDILAEDNVAFLTENGMRVKSTAQTGGGCKNFYFRDTAMREIGTKNIIEINGHLFNRSNVIYQSGSQCAFVLSMTYNLGSTNWIRAKTPSHFLDINVKSVTVDNGNTATGGPMISVTGYSGQDISLGYPETFSKNVTFEDIKIIRARPANISRLQDSLFKNILIQDWGNFASPWILNNTKNLKFINVQPMPN</sequence>
<accession>A0A6V7WG18</accession>
<dbReference type="EMBL" id="CAJEWN010000566">
    <property type="protein sequence ID" value="CAD2185947.1"/>
    <property type="molecule type" value="Genomic_DNA"/>
</dbReference>
<dbReference type="PROSITE" id="PS00502">
    <property type="entry name" value="POLYGALACTURONASE"/>
    <property type="match status" value="1"/>
</dbReference>
<keyword evidence="2 5" id="KW-0378">Hydrolase</keyword>
<evidence type="ECO:0000256" key="5">
    <source>
        <dbReference type="RuleBase" id="RU361169"/>
    </source>
</evidence>
<evidence type="ECO:0000256" key="4">
    <source>
        <dbReference type="PROSITE-ProRule" id="PRU10052"/>
    </source>
</evidence>
<evidence type="ECO:0000256" key="1">
    <source>
        <dbReference type="ARBA" id="ARBA00008834"/>
    </source>
</evidence>
<dbReference type="InterPro" id="IPR012334">
    <property type="entry name" value="Pectin_lyas_fold"/>
</dbReference>
<proteinExistence type="inferred from homology"/>
<feature type="active site" evidence="4">
    <location>
        <position position="459"/>
    </location>
</feature>
<organism evidence="6 7">
    <name type="scientific">Meloidogyne enterolobii</name>
    <name type="common">Root-knot nematode worm</name>
    <name type="synonym">Meloidogyne mayaguensis</name>
    <dbReference type="NCBI Taxonomy" id="390850"/>
    <lineage>
        <taxon>Eukaryota</taxon>
        <taxon>Metazoa</taxon>
        <taxon>Ecdysozoa</taxon>
        <taxon>Nematoda</taxon>
        <taxon>Chromadorea</taxon>
        <taxon>Rhabditida</taxon>
        <taxon>Tylenchina</taxon>
        <taxon>Tylenchomorpha</taxon>
        <taxon>Tylenchoidea</taxon>
        <taxon>Meloidogynidae</taxon>
        <taxon>Meloidogyninae</taxon>
        <taxon>Meloidogyne</taxon>
    </lineage>
</organism>
<dbReference type="Gene3D" id="2.160.20.10">
    <property type="entry name" value="Single-stranded right-handed beta-helix, Pectin lyase-like"/>
    <property type="match status" value="1"/>
</dbReference>
<dbReference type="PANTHER" id="PTHR31339:SF9">
    <property type="entry name" value="PLASMIN AND FIBRONECTIN-BINDING PROTEIN A"/>
    <property type="match status" value="1"/>
</dbReference>
<gene>
    <name evidence="6" type="ORF">MENT_LOCUS38403</name>
</gene>
<comment type="similarity">
    <text evidence="1 5">Belongs to the glycosyl hydrolase 28 family.</text>
</comment>
<dbReference type="AlphaFoldDB" id="A0A6V7WG18"/>
<evidence type="ECO:0000256" key="2">
    <source>
        <dbReference type="ARBA" id="ARBA00022801"/>
    </source>
</evidence>
<keyword evidence="3 5" id="KW-0326">Glycosidase</keyword>
<evidence type="ECO:0000313" key="7">
    <source>
        <dbReference type="Proteomes" id="UP000580250"/>
    </source>
</evidence>
<dbReference type="InterPro" id="IPR051801">
    <property type="entry name" value="GH28_Enzymes"/>
</dbReference>
<evidence type="ECO:0000256" key="3">
    <source>
        <dbReference type="ARBA" id="ARBA00023295"/>
    </source>
</evidence>
<dbReference type="GO" id="GO:0004650">
    <property type="term" value="F:polygalacturonase activity"/>
    <property type="evidence" value="ECO:0007669"/>
    <property type="project" value="InterPro"/>
</dbReference>
<evidence type="ECO:0000313" key="6">
    <source>
        <dbReference type="EMBL" id="CAD2185947.1"/>
    </source>
</evidence>
<dbReference type="InterPro" id="IPR011050">
    <property type="entry name" value="Pectin_lyase_fold/virulence"/>
</dbReference>